<dbReference type="Proteomes" id="UP001595816">
    <property type="component" value="Unassembled WGS sequence"/>
</dbReference>
<sequence length="108" mass="11914">MREIDEAWIEEAVTAYRRIEDRQAEFQRSLSAIEVSVRSPDGLIEVVVAGEGGVRNVAIVGALRSQTSAEINRSIQAALHAAKDAADWARRRLHQEVFGDYPRLGGPS</sequence>
<dbReference type="SUPFAM" id="SSF82607">
    <property type="entry name" value="YbaB-like"/>
    <property type="match status" value="1"/>
</dbReference>
<proteinExistence type="predicted"/>
<gene>
    <name evidence="1" type="ORF">ACFOZ4_03170</name>
</gene>
<reference evidence="2" key="1">
    <citation type="journal article" date="2019" name="Int. J. Syst. Evol. Microbiol.">
        <title>The Global Catalogue of Microorganisms (GCM) 10K type strain sequencing project: providing services to taxonomists for standard genome sequencing and annotation.</title>
        <authorList>
            <consortium name="The Broad Institute Genomics Platform"/>
            <consortium name="The Broad Institute Genome Sequencing Center for Infectious Disease"/>
            <person name="Wu L."/>
            <person name="Ma J."/>
        </authorList>
    </citation>
    <scope>NUCLEOTIDE SEQUENCE [LARGE SCALE GENOMIC DNA]</scope>
    <source>
        <strain evidence="2">CGMCC 4.7289</strain>
    </source>
</reference>
<dbReference type="InterPro" id="IPR004401">
    <property type="entry name" value="YbaB/EbfC"/>
</dbReference>
<dbReference type="InterPro" id="IPR036894">
    <property type="entry name" value="YbaB-like_sf"/>
</dbReference>
<name>A0ABV8LFC1_9ACTN</name>
<evidence type="ECO:0000313" key="1">
    <source>
        <dbReference type="EMBL" id="MFC4129600.1"/>
    </source>
</evidence>
<dbReference type="Pfam" id="PF02575">
    <property type="entry name" value="YbaB_DNA_bd"/>
    <property type="match status" value="1"/>
</dbReference>
<protein>
    <submittedName>
        <fullName evidence="1">YbaB/EbfC family nucleoid-associated protein</fullName>
    </submittedName>
</protein>
<keyword evidence="2" id="KW-1185">Reference proteome</keyword>
<evidence type="ECO:0000313" key="2">
    <source>
        <dbReference type="Proteomes" id="UP001595816"/>
    </source>
</evidence>
<organism evidence="1 2">
    <name type="scientific">Hamadaea flava</name>
    <dbReference type="NCBI Taxonomy" id="1742688"/>
    <lineage>
        <taxon>Bacteria</taxon>
        <taxon>Bacillati</taxon>
        <taxon>Actinomycetota</taxon>
        <taxon>Actinomycetes</taxon>
        <taxon>Micromonosporales</taxon>
        <taxon>Micromonosporaceae</taxon>
        <taxon>Hamadaea</taxon>
    </lineage>
</organism>
<dbReference type="Gene3D" id="3.30.1310.10">
    <property type="entry name" value="Nucleoid-associated protein YbaB-like domain"/>
    <property type="match status" value="1"/>
</dbReference>
<comment type="caution">
    <text evidence="1">The sequence shown here is derived from an EMBL/GenBank/DDBJ whole genome shotgun (WGS) entry which is preliminary data.</text>
</comment>
<dbReference type="RefSeq" id="WP_253759685.1">
    <property type="nucleotide sequence ID" value="NZ_JAMZDZ010000001.1"/>
</dbReference>
<dbReference type="EMBL" id="JBHSAY010000003">
    <property type="protein sequence ID" value="MFC4129600.1"/>
    <property type="molecule type" value="Genomic_DNA"/>
</dbReference>
<accession>A0ABV8LFC1</accession>